<evidence type="ECO:0000259" key="4">
    <source>
        <dbReference type="Pfam" id="PF01408"/>
    </source>
</evidence>
<dbReference type="InterPro" id="IPR036291">
    <property type="entry name" value="NAD(P)-bd_dom_sf"/>
</dbReference>
<evidence type="ECO:0000256" key="2">
    <source>
        <dbReference type="ARBA" id="ARBA00023002"/>
    </source>
</evidence>
<dbReference type="SUPFAM" id="SSF55347">
    <property type="entry name" value="Glyceraldehyde-3-phosphate dehydrogenase-like, C-terminal domain"/>
    <property type="match status" value="1"/>
</dbReference>
<name>A0AAU7DSX9_9MICO</name>
<organism evidence="6">
    <name type="scientific">Jonesiaceae bacterium BS-20</name>
    <dbReference type="NCBI Taxonomy" id="3120821"/>
    <lineage>
        <taxon>Bacteria</taxon>
        <taxon>Bacillati</taxon>
        <taxon>Actinomycetota</taxon>
        <taxon>Actinomycetes</taxon>
        <taxon>Micrococcales</taxon>
        <taxon>Jonesiaceae</taxon>
    </lineage>
</organism>
<dbReference type="Gene3D" id="3.30.360.10">
    <property type="entry name" value="Dihydrodipicolinate Reductase, domain 2"/>
    <property type="match status" value="1"/>
</dbReference>
<dbReference type="PANTHER" id="PTHR43708">
    <property type="entry name" value="CONSERVED EXPRESSED OXIDOREDUCTASE (EUROFUNG)"/>
    <property type="match status" value="1"/>
</dbReference>
<proteinExistence type="inferred from homology"/>
<dbReference type="Pfam" id="PF01408">
    <property type="entry name" value="GFO_IDH_MocA"/>
    <property type="match status" value="1"/>
</dbReference>
<dbReference type="EMBL" id="CP146203">
    <property type="protein sequence ID" value="XBH20343.1"/>
    <property type="molecule type" value="Genomic_DNA"/>
</dbReference>
<dbReference type="InterPro" id="IPR055170">
    <property type="entry name" value="GFO_IDH_MocA-like_dom"/>
</dbReference>
<feature type="domain" description="Gfo/Idh/MocA-like oxidoreductase N-terminal" evidence="4">
    <location>
        <begin position="4"/>
        <end position="123"/>
    </location>
</feature>
<dbReference type="GO" id="GO:0016491">
    <property type="term" value="F:oxidoreductase activity"/>
    <property type="evidence" value="ECO:0007669"/>
    <property type="project" value="UniProtKB-KW"/>
</dbReference>
<protein>
    <submittedName>
        <fullName evidence="6">Gfo/Idh/MocA family oxidoreductase</fullName>
    </submittedName>
</protein>
<evidence type="ECO:0000259" key="5">
    <source>
        <dbReference type="Pfam" id="PF22725"/>
    </source>
</evidence>
<evidence type="ECO:0000313" key="6">
    <source>
        <dbReference type="EMBL" id="XBH20343.1"/>
    </source>
</evidence>
<sequence length="349" mass="37593">MTKIRVAVIGYGLAGRVFHAPFIAVDEAYELAMIVTSNPERAQAAASLYPNTAIVPSVDQVFADGANIDLVVVASPNDTHVPLATRALEAGKDVVIDKPIAPLASQAQELVDRAKELGRTVTVFQNRRWDGDFLTVKQILESGELGQVLQFESTFTKQGRRPGKHWKNELPTGEGGGIAYDLAPHLIDQAVQLFGPVVHSYAELDADKENLANDNDAFFALTHKSGVRSRLWMSNRIDLTGPRLKVIGTEGTFETFGLDIQESQLIAGLIPGAPGYGVDTEFPTGLLTQDGDVQEVAKLTGQYPDFYAGLAIALKDRTDPPVDPADAIATLEIIELGITNFVGTRATTV</sequence>
<comment type="similarity">
    <text evidence="1">Belongs to the Gfo/Idh/MocA family.</text>
</comment>
<dbReference type="InterPro" id="IPR000683">
    <property type="entry name" value="Gfo/Idh/MocA-like_OxRdtase_N"/>
</dbReference>
<keyword evidence="2" id="KW-0560">Oxidoreductase</keyword>
<dbReference type="AlphaFoldDB" id="A0AAU7DSX9"/>
<feature type="domain" description="GFO/IDH/MocA-like oxidoreductase" evidence="5">
    <location>
        <begin position="133"/>
        <end position="254"/>
    </location>
</feature>
<gene>
    <name evidence="6" type="ORF">V5R04_08760</name>
</gene>
<dbReference type="InterPro" id="IPR051317">
    <property type="entry name" value="Gfo/Idh/MocA_oxidoreduct"/>
</dbReference>
<keyword evidence="3" id="KW-0520">NAD</keyword>
<evidence type="ECO:0000256" key="1">
    <source>
        <dbReference type="ARBA" id="ARBA00010928"/>
    </source>
</evidence>
<evidence type="ECO:0000256" key="3">
    <source>
        <dbReference type="ARBA" id="ARBA00023027"/>
    </source>
</evidence>
<dbReference type="GO" id="GO:0000166">
    <property type="term" value="F:nucleotide binding"/>
    <property type="evidence" value="ECO:0007669"/>
    <property type="project" value="InterPro"/>
</dbReference>
<reference evidence="6" key="1">
    <citation type="submission" date="2024-02" db="EMBL/GenBank/DDBJ databases">
        <title>Tomenella chthoni gen. nov. sp. nov., a member of the family Jonesiaceae isolated from bat guano.</title>
        <authorList>
            <person name="Miller S.L."/>
            <person name="King J."/>
            <person name="Sankaranarayanan K."/>
            <person name="Lawson P.A."/>
        </authorList>
    </citation>
    <scope>NUCLEOTIDE SEQUENCE</scope>
    <source>
        <strain evidence="6">BS-20</strain>
    </source>
</reference>
<dbReference type="SUPFAM" id="SSF51735">
    <property type="entry name" value="NAD(P)-binding Rossmann-fold domains"/>
    <property type="match status" value="1"/>
</dbReference>
<accession>A0AAU7DSX9</accession>
<dbReference type="PANTHER" id="PTHR43708:SF5">
    <property type="entry name" value="CONSERVED EXPRESSED OXIDOREDUCTASE (EUROFUNG)-RELATED"/>
    <property type="match status" value="1"/>
</dbReference>
<dbReference type="Gene3D" id="3.40.50.720">
    <property type="entry name" value="NAD(P)-binding Rossmann-like Domain"/>
    <property type="match status" value="1"/>
</dbReference>
<dbReference type="Pfam" id="PF22725">
    <property type="entry name" value="GFO_IDH_MocA_C3"/>
    <property type="match status" value="1"/>
</dbReference>